<evidence type="ECO:0000256" key="1">
    <source>
        <dbReference type="SAM" id="MobiDB-lite"/>
    </source>
</evidence>
<feature type="region of interest" description="Disordered" evidence="1">
    <location>
        <begin position="250"/>
        <end position="334"/>
    </location>
</feature>
<reference evidence="3" key="1">
    <citation type="submission" date="2023-03" db="EMBL/GenBank/DDBJ databases">
        <title>Massive genome expansion in bonnet fungi (Mycena s.s.) driven by repeated elements and novel gene families across ecological guilds.</title>
        <authorList>
            <consortium name="Lawrence Berkeley National Laboratory"/>
            <person name="Harder C.B."/>
            <person name="Miyauchi S."/>
            <person name="Viragh M."/>
            <person name="Kuo A."/>
            <person name="Thoen E."/>
            <person name="Andreopoulos B."/>
            <person name="Lu D."/>
            <person name="Skrede I."/>
            <person name="Drula E."/>
            <person name="Henrissat B."/>
            <person name="Morin E."/>
            <person name="Kohler A."/>
            <person name="Barry K."/>
            <person name="LaButti K."/>
            <person name="Morin E."/>
            <person name="Salamov A."/>
            <person name="Lipzen A."/>
            <person name="Mereny Z."/>
            <person name="Hegedus B."/>
            <person name="Baldrian P."/>
            <person name="Stursova M."/>
            <person name="Weitz H."/>
            <person name="Taylor A."/>
            <person name="Grigoriev I.V."/>
            <person name="Nagy L.G."/>
            <person name="Martin F."/>
            <person name="Kauserud H."/>
        </authorList>
    </citation>
    <scope>NUCLEOTIDE SEQUENCE</scope>
    <source>
        <strain evidence="3">CBHHK188m</strain>
    </source>
</reference>
<feature type="compositionally biased region" description="Basic residues" evidence="1">
    <location>
        <begin position="290"/>
        <end position="315"/>
    </location>
</feature>
<sequence>MPYIPGSPPATPAVSYTQAIYLAIFVGVVISVSAAYFLALHLFDKLAERRARVTDLEKATLPSTVTVSAKTKAQAPRDSKVAAAATALATARAHLPTTAKTAVTAVSVPQAAAKKVVPRVQRISLAVEEAPARFGARVARARPGPSPLRACVHHAVEPEASGVSVSPPVVSFMSASPPIATPVARPAVSAQPIALTLANLVAVTYGDYSYADNEPESGYSLDDDDGEPIRLDASTGDVWWVSSRAGPRNPLSAIPSTSSPSSQPSANLARLSPISSSSRSPAVLGVSRRGNAKRASHVKRPPAKASRHPSHRRRGNEKENITTPIQIPTRAYLA</sequence>
<gene>
    <name evidence="3" type="ORF">DFH07DRAFT_988944</name>
</gene>
<organism evidence="3 4">
    <name type="scientific">Mycena maculata</name>
    <dbReference type="NCBI Taxonomy" id="230809"/>
    <lineage>
        <taxon>Eukaryota</taxon>
        <taxon>Fungi</taxon>
        <taxon>Dikarya</taxon>
        <taxon>Basidiomycota</taxon>
        <taxon>Agaricomycotina</taxon>
        <taxon>Agaricomycetes</taxon>
        <taxon>Agaricomycetidae</taxon>
        <taxon>Agaricales</taxon>
        <taxon>Marasmiineae</taxon>
        <taxon>Mycenaceae</taxon>
        <taxon>Mycena</taxon>
    </lineage>
</organism>
<name>A0AAD7MV91_9AGAR</name>
<evidence type="ECO:0000313" key="4">
    <source>
        <dbReference type="Proteomes" id="UP001215280"/>
    </source>
</evidence>
<keyword evidence="4" id="KW-1185">Reference proteome</keyword>
<proteinExistence type="predicted"/>
<protein>
    <submittedName>
        <fullName evidence="3">Uncharacterized protein</fullName>
    </submittedName>
</protein>
<dbReference type="Proteomes" id="UP001215280">
    <property type="component" value="Unassembled WGS sequence"/>
</dbReference>
<comment type="caution">
    <text evidence="3">The sequence shown here is derived from an EMBL/GenBank/DDBJ whole genome shotgun (WGS) entry which is preliminary data.</text>
</comment>
<accession>A0AAD7MV91</accession>
<keyword evidence="2" id="KW-0812">Transmembrane</keyword>
<dbReference type="EMBL" id="JARJLG010000161">
    <property type="protein sequence ID" value="KAJ7734492.1"/>
    <property type="molecule type" value="Genomic_DNA"/>
</dbReference>
<evidence type="ECO:0000313" key="3">
    <source>
        <dbReference type="EMBL" id="KAJ7734492.1"/>
    </source>
</evidence>
<dbReference type="AlphaFoldDB" id="A0AAD7MV91"/>
<keyword evidence="2" id="KW-1133">Transmembrane helix</keyword>
<feature type="compositionally biased region" description="Low complexity" evidence="1">
    <location>
        <begin position="250"/>
        <end position="282"/>
    </location>
</feature>
<keyword evidence="2" id="KW-0472">Membrane</keyword>
<evidence type="ECO:0000256" key="2">
    <source>
        <dbReference type="SAM" id="Phobius"/>
    </source>
</evidence>
<feature type="transmembrane region" description="Helical" evidence="2">
    <location>
        <begin position="20"/>
        <end position="43"/>
    </location>
</feature>